<dbReference type="InterPro" id="IPR023867">
    <property type="entry name" value="Sulphatase_maturase_rSAM"/>
</dbReference>
<feature type="domain" description="Radical SAM core" evidence="5">
    <location>
        <begin position="26"/>
        <end position="256"/>
    </location>
</feature>
<dbReference type="PANTHER" id="PTHR43273:SF8">
    <property type="entry name" value="RADICAL SAM DOMAIN PROTEIN"/>
    <property type="match status" value="1"/>
</dbReference>
<dbReference type="CDD" id="cd01335">
    <property type="entry name" value="Radical_SAM"/>
    <property type="match status" value="1"/>
</dbReference>
<dbReference type="InterPro" id="IPR013785">
    <property type="entry name" value="Aldolase_TIM"/>
</dbReference>
<evidence type="ECO:0000256" key="2">
    <source>
        <dbReference type="ARBA" id="ARBA00022723"/>
    </source>
</evidence>
<dbReference type="InterPro" id="IPR058240">
    <property type="entry name" value="rSAM_sf"/>
</dbReference>
<dbReference type="PANTHER" id="PTHR43273">
    <property type="entry name" value="ANAEROBIC SULFATASE-MATURATING ENZYME HOMOLOG ASLB-RELATED"/>
    <property type="match status" value="1"/>
</dbReference>
<dbReference type="SFLD" id="SFLDS00029">
    <property type="entry name" value="Radical_SAM"/>
    <property type="match status" value="1"/>
</dbReference>
<evidence type="ECO:0000313" key="6">
    <source>
        <dbReference type="EMBL" id="GGO39488.1"/>
    </source>
</evidence>
<proteinExistence type="predicted"/>
<evidence type="ECO:0000259" key="5">
    <source>
        <dbReference type="PROSITE" id="PS51918"/>
    </source>
</evidence>
<keyword evidence="3" id="KW-0408">Iron</keyword>
<dbReference type="SUPFAM" id="SSF102114">
    <property type="entry name" value="Radical SAM enzymes"/>
    <property type="match status" value="1"/>
</dbReference>
<dbReference type="SFLD" id="SFLDG01067">
    <property type="entry name" value="SPASM/twitch_domain_containing"/>
    <property type="match status" value="1"/>
</dbReference>
<keyword evidence="4" id="KW-0411">Iron-sulfur</keyword>
<dbReference type="Proteomes" id="UP000656881">
    <property type="component" value="Unassembled WGS sequence"/>
</dbReference>
<keyword evidence="2" id="KW-0479">Metal-binding</keyword>
<dbReference type="PROSITE" id="PS51918">
    <property type="entry name" value="RADICAL_SAM"/>
    <property type="match status" value="1"/>
</dbReference>
<keyword evidence="1" id="KW-0949">S-adenosyl-L-methionine</keyword>
<name>A0ABQ2LLH0_9ACTN</name>
<organism evidence="6 7">
    <name type="scientific">Streptomyces lasiicapitis</name>
    <dbReference type="NCBI Taxonomy" id="1923961"/>
    <lineage>
        <taxon>Bacteria</taxon>
        <taxon>Bacillati</taxon>
        <taxon>Actinomycetota</taxon>
        <taxon>Actinomycetes</taxon>
        <taxon>Kitasatosporales</taxon>
        <taxon>Streptomycetaceae</taxon>
        <taxon>Streptomyces</taxon>
    </lineage>
</organism>
<evidence type="ECO:0000256" key="3">
    <source>
        <dbReference type="ARBA" id="ARBA00023004"/>
    </source>
</evidence>
<protein>
    <recommendedName>
        <fullName evidence="5">Radical SAM core domain-containing protein</fullName>
    </recommendedName>
</protein>
<evidence type="ECO:0000256" key="4">
    <source>
        <dbReference type="ARBA" id="ARBA00023014"/>
    </source>
</evidence>
<dbReference type="Gene3D" id="3.20.20.70">
    <property type="entry name" value="Aldolase class I"/>
    <property type="match status" value="1"/>
</dbReference>
<gene>
    <name evidence="6" type="ORF">GCM10012286_16200</name>
</gene>
<sequence length="351" mass="38748">MGAGMGEGSGAGGGSVLYRERVYSLRNDVLHLILLPTEQCNFRCTYCYEDFSVGKMRPEIVQGVKELIAHRLGELRVLNVSWFGGEPLLAADIVEDVSRFVVNAGHGAQLRYTGDVTTNGYLLDTAMVERLAAVGVTSYQVSLDGPEHLHDQTRVRADGRGSFRRLWRNLLAIRHGRAPVTVTLRVHLTPANLPEMPEFLTLLRDTFLSDPRFSVHLKAVERLGGPDDGTMDVVDKSTRPHTLAELKTFLRTDGRTATTPDAPVCYAARPNSLMIRANGRLGKCTVSLNDPANDLGELRPDGTLRFHDGRLAPWLRGWQSGDEDTLACPADGFTLREPVLLQISPAPRRNR</sequence>
<dbReference type="EMBL" id="BMNG01000003">
    <property type="protein sequence ID" value="GGO39488.1"/>
    <property type="molecule type" value="Genomic_DNA"/>
</dbReference>
<comment type="caution">
    <text evidence="6">The sequence shown here is derived from an EMBL/GenBank/DDBJ whole genome shotgun (WGS) entry which is preliminary data.</text>
</comment>
<reference evidence="7" key="1">
    <citation type="journal article" date="2019" name="Int. J. Syst. Evol. Microbiol.">
        <title>The Global Catalogue of Microorganisms (GCM) 10K type strain sequencing project: providing services to taxonomists for standard genome sequencing and annotation.</title>
        <authorList>
            <consortium name="The Broad Institute Genomics Platform"/>
            <consortium name="The Broad Institute Genome Sequencing Center for Infectious Disease"/>
            <person name="Wu L."/>
            <person name="Ma J."/>
        </authorList>
    </citation>
    <scope>NUCLEOTIDE SEQUENCE [LARGE SCALE GENOMIC DNA]</scope>
    <source>
        <strain evidence="7">CGMCC 4.7349</strain>
    </source>
</reference>
<dbReference type="Pfam" id="PF04055">
    <property type="entry name" value="Radical_SAM"/>
    <property type="match status" value="1"/>
</dbReference>
<evidence type="ECO:0000256" key="1">
    <source>
        <dbReference type="ARBA" id="ARBA00022691"/>
    </source>
</evidence>
<accession>A0ABQ2LLH0</accession>
<keyword evidence="7" id="KW-1185">Reference proteome</keyword>
<evidence type="ECO:0000313" key="7">
    <source>
        <dbReference type="Proteomes" id="UP000656881"/>
    </source>
</evidence>
<dbReference type="InterPro" id="IPR007197">
    <property type="entry name" value="rSAM"/>
</dbReference>